<organism evidence="2 3">
    <name type="scientific">Flammeovirga agarivorans</name>
    <dbReference type="NCBI Taxonomy" id="2726742"/>
    <lineage>
        <taxon>Bacteria</taxon>
        <taxon>Pseudomonadati</taxon>
        <taxon>Bacteroidota</taxon>
        <taxon>Cytophagia</taxon>
        <taxon>Cytophagales</taxon>
        <taxon>Flammeovirgaceae</taxon>
        <taxon>Flammeovirga</taxon>
    </lineage>
</organism>
<protein>
    <recommendedName>
        <fullName evidence="4">Neuromedin U</fullName>
    </recommendedName>
</protein>
<comment type="caution">
    <text evidence="2">The sequence shown here is derived from an EMBL/GenBank/DDBJ whole genome shotgun (WGS) entry which is preliminary data.</text>
</comment>
<evidence type="ECO:0000256" key="1">
    <source>
        <dbReference type="SAM" id="SignalP"/>
    </source>
</evidence>
<dbReference type="AlphaFoldDB" id="A0A7X8SMN4"/>
<dbReference type="EMBL" id="JABAIL010000005">
    <property type="protein sequence ID" value="NLR93043.1"/>
    <property type="molecule type" value="Genomic_DNA"/>
</dbReference>
<feature type="signal peptide" evidence="1">
    <location>
        <begin position="1"/>
        <end position="18"/>
    </location>
</feature>
<sequence>MKYLFILVSLLIGTVSFAQTDQEKAQANNPLAKITAFNLQQYYAPNLTGNDEATSSTYWLRYAKPTGRVLWRASLPFSTYSNPETGISSSGLGDFDLFAAYLAVSKPTLSFGIGPSVSAPTATHSTLGTGKWTLGAAAVAFASVSPQFQTGGLVIWRTDVGGDMNREEVNILAFQPFAFWQVGNGVYFRSAPTWNFNLEKGTYNVPLGVGLGKVIKIKKTVCNFFIEPQYSVLHYGDNQPLFQLYSALNMQF</sequence>
<feature type="chain" id="PRO_5030713938" description="Neuromedin U" evidence="1">
    <location>
        <begin position="19"/>
        <end position="252"/>
    </location>
</feature>
<reference evidence="2 3" key="1">
    <citation type="submission" date="2020-04" db="EMBL/GenBank/DDBJ databases">
        <title>Flammeovirga sp. SR4, a novel species isolated from seawater.</title>
        <authorList>
            <person name="Wang X."/>
        </authorList>
    </citation>
    <scope>NUCLEOTIDE SEQUENCE [LARGE SCALE GENOMIC DNA]</scope>
    <source>
        <strain evidence="2 3">SR4</strain>
    </source>
</reference>
<evidence type="ECO:0008006" key="4">
    <source>
        <dbReference type="Google" id="ProtNLM"/>
    </source>
</evidence>
<evidence type="ECO:0000313" key="2">
    <source>
        <dbReference type="EMBL" id="NLR93043.1"/>
    </source>
</evidence>
<dbReference type="Proteomes" id="UP000585050">
    <property type="component" value="Unassembled WGS sequence"/>
</dbReference>
<name>A0A7X8SMN4_9BACT</name>
<evidence type="ECO:0000313" key="3">
    <source>
        <dbReference type="Proteomes" id="UP000585050"/>
    </source>
</evidence>
<accession>A0A7X8SMN4</accession>
<keyword evidence="3" id="KW-1185">Reference proteome</keyword>
<gene>
    <name evidence="2" type="ORF">HGP29_17655</name>
</gene>
<dbReference type="RefSeq" id="WP_168883752.1">
    <property type="nucleotide sequence ID" value="NZ_JABAIL010000005.1"/>
</dbReference>
<proteinExistence type="predicted"/>
<keyword evidence="1" id="KW-0732">Signal</keyword>